<sequence>MGGSKERAREQALVDLFIASGKDEAWGKPWIGHTILAAMTEEALSSTHTHTCRSLSRLPSGNRRISRPCVNPCISSSSSAGPTERVKDLVYNQNHLYHPTLGNMFIVTKIETASALVLWTSSNPHQHPKLSAEPSRLIVYLL</sequence>
<name>A0A9N7U8G8_PLEPL</name>
<evidence type="ECO:0000313" key="2">
    <source>
        <dbReference type="Proteomes" id="UP001153269"/>
    </source>
</evidence>
<gene>
    <name evidence="1" type="ORF">PLEPLA_LOCUS14678</name>
</gene>
<dbReference type="EMBL" id="CADEAL010000911">
    <property type="protein sequence ID" value="CAB1426740.1"/>
    <property type="molecule type" value="Genomic_DNA"/>
</dbReference>
<evidence type="ECO:0000313" key="1">
    <source>
        <dbReference type="EMBL" id="CAB1426740.1"/>
    </source>
</evidence>
<keyword evidence="2" id="KW-1185">Reference proteome</keyword>
<organism evidence="1 2">
    <name type="scientific">Pleuronectes platessa</name>
    <name type="common">European plaice</name>
    <dbReference type="NCBI Taxonomy" id="8262"/>
    <lineage>
        <taxon>Eukaryota</taxon>
        <taxon>Metazoa</taxon>
        <taxon>Chordata</taxon>
        <taxon>Craniata</taxon>
        <taxon>Vertebrata</taxon>
        <taxon>Euteleostomi</taxon>
        <taxon>Actinopterygii</taxon>
        <taxon>Neopterygii</taxon>
        <taxon>Teleostei</taxon>
        <taxon>Neoteleostei</taxon>
        <taxon>Acanthomorphata</taxon>
        <taxon>Carangaria</taxon>
        <taxon>Pleuronectiformes</taxon>
        <taxon>Pleuronectoidei</taxon>
        <taxon>Pleuronectidae</taxon>
        <taxon>Pleuronectes</taxon>
    </lineage>
</organism>
<accession>A0A9N7U8G8</accession>
<reference evidence="1" key="1">
    <citation type="submission" date="2020-03" db="EMBL/GenBank/DDBJ databases">
        <authorList>
            <person name="Weist P."/>
        </authorList>
    </citation>
    <scope>NUCLEOTIDE SEQUENCE</scope>
</reference>
<dbReference type="Proteomes" id="UP001153269">
    <property type="component" value="Unassembled WGS sequence"/>
</dbReference>
<protein>
    <submittedName>
        <fullName evidence="1">Uncharacterized protein</fullName>
    </submittedName>
</protein>
<comment type="caution">
    <text evidence="1">The sequence shown here is derived from an EMBL/GenBank/DDBJ whole genome shotgun (WGS) entry which is preliminary data.</text>
</comment>
<dbReference type="AlphaFoldDB" id="A0A9N7U8G8"/>
<proteinExistence type="predicted"/>